<protein>
    <submittedName>
        <fullName evidence="2">DUF1761 domain-containing protein</fullName>
    </submittedName>
</protein>
<gene>
    <name evidence="2" type="ORF">ACFQPF_09835</name>
</gene>
<evidence type="ECO:0000313" key="2">
    <source>
        <dbReference type="EMBL" id="MFC7371980.1"/>
    </source>
</evidence>
<keyword evidence="3" id="KW-1185">Reference proteome</keyword>
<comment type="caution">
    <text evidence="2">The sequence shown here is derived from an EMBL/GenBank/DDBJ whole genome shotgun (WGS) entry which is preliminary data.</text>
</comment>
<keyword evidence="1" id="KW-1133">Transmembrane helix</keyword>
<dbReference type="Pfam" id="PF08570">
    <property type="entry name" value="DUF1761"/>
    <property type="match status" value="1"/>
</dbReference>
<feature type="transmembrane region" description="Helical" evidence="1">
    <location>
        <begin position="12"/>
        <end position="35"/>
    </location>
</feature>
<feature type="transmembrane region" description="Helical" evidence="1">
    <location>
        <begin position="88"/>
        <end position="107"/>
    </location>
</feature>
<keyword evidence="1" id="KW-0472">Membrane</keyword>
<dbReference type="InterPro" id="IPR013879">
    <property type="entry name" value="DUF1761"/>
</dbReference>
<evidence type="ECO:0000256" key="1">
    <source>
        <dbReference type="SAM" id="Phobius"/>
    </source>
</evidence>
<reference evidence="3" key="1">
    <citation type="journal article" date="2019" name="Int. J. Syst. Evol. Microbiol.">
        <title>The Global Catalogue of Microorganisms (GCM) 10K type strain sequencing project: providing services to taxonomists for standard genome sequencing and annotation.</title>
        <authorList>
            <consortium name="The Broad Institute Genomics Platform"/>
            <consortium name="The Broad Institute Genome Sequencing Center for Infectious Disease"/>
            <person name="Wu L."/>
            <person name="Ma J."/>
        </authorList>
    </citation>
    <scope>NUCLEOTIDE SEQUENCE [LARGE SCALE GENOMIC DNA]</scope>
    <source>
        <strain evidence="3">NBRC 106396</strain>
    </source>
</reference>
<feature type="transmembrane region" description="Helical" evidence="1">
    <location>
        <begin position="113"/>
        <end position="136"/>
    </location>
</feature>
<evidence type="ECO:0000313" key="3">
    <source>
        <dbReference type="Proteomes" id="UP001596549"/>
    </source>
</evidence>
<keyword evidence="1" id="KW-0812">Transmembrane</keyword>
<dbReference type="EMBL" id="JBHTCP010000015">
    <property type="protein sequence ID" value="MFC7371980.1"/>
    <property type="molecule type" value="Genomic_DNA"/>
</dbReference>
<organism evidence="2 3">
    <name type="scientific">Fictibacillus iocasae</name>
    <dbReference type="NCBI Taxonomy" id="2715437"/>
    <lineage>
        <taxon>Bacteria</taxon>
        <taxon>Bacillati</taxon>
        <taxon>Bacillota</taxon>
        <taxon>Bacilli</taxon>
        <taxon>Bacillales</taxon>
        <taxon>Fictibacillaceae</taxon>
        <taxon>Fictibacillus</taxon>
    </lineage>
</organism>
<dbReference type="Proteomes" id="UP001596549">
    <property type="component" value="Unassembled WGS sequence"/>
</dbReference>
<name>A0ABW2NMW3_9BACL</name>
<proteinExistence type="predicted"/>
<sequence length="137" mass="15147">MDIKQAIEAINVFAVFAAALSSFLIGGLWYSVLFANVWSRENGLSDEELRNRKMGMIFGTSFLLSVIISFVLAMFLGPDRNGMMGLSAGFMAGLFWVAAAMGITYLFEKKSLSLFFINAGYHVITFTVMGFILGVWK</sequence>
<accession>A0ABW2NMW3</accession>
<dbReference type="RefSeq" id="WP_379749102.1">
    <property type="nucleotide sequence ID" value="NZ_JBHTCP010000015.1"/>
</dbReference>
<feature type="transmembrane region" description="Helical" evidence="1">
    <location>
        <begin position="55"/>
        <end position="76"/>
    </location>
</feature>